<name>D0LB63_GORB4</name>
<dbReference type="Proteomes" id="UP000001219">
    <property type="component" value="Chromosome"/>
</dbReference>
<evidence type="ECO:0000256" key="1">
    <source>
        <dbReference type="ARBA" id="ARBA00022801"/>
    </source>
</evidence>
<evidence type="ECO:0000259" key="2">
    <source>
        <dbReference type="Pfam" id="PF00561"/>
    </source>
</evidence>
<organism evidence="3 4">
    <name type="scientific">Gordonia bronchialis (strain ATCC 25592 / DSM 43247 / BCRC 13721 / JCM 3198 / KCTC 3076 / NBRC 16047 / NCTC 10667)</name>
    <name type="common">Rhodococcus bronchialis</name>
    <dbReference type="NCBI Taxonomy" id="526226"/>
    <lineage>
        <taxon>Bacteria</taxon>
        <taxon>Bacillati</taxon>
        <taxon>Actinomycetota</taxon>
        <taxon>Actinomycetes</taxon>
        <taxon>Mycobacteriales</taxon>
        <taxon>Gordoniaceae</taxon>
        <taxon>Gordonia</taxon>
    </lineage>
</organism>
<reference evidence="3 4" key="2">
    <citation type="journal article" date="2010" name="Stand. Genomic Sci.">
        <title>Complete genome sequence of Gordonia bronchialis type strain (3410).</title>
        <authorList>
            <person name="Ivanova N."/>
            <person name="Sikorski J."/>
            <person name="Jando M."/>
            <person name="Lapidus A."/>
            <person name="Nolan M."/>
            <person name="Lucas S."/>
            <person name="Del Rio T.G."/>
            <person name="Tice H."/>
            <person name="Copeland A."/>
            <person name="Cheng J.F."/>
            <person name="Chen F."/>
            <person name="Bruce D."/>
            <person name="Goodwin L."/>
            <person name="Pitluck S."/>
            <person name="Mavromatis K."/>
            <person name="Ovchinnikova G."/>
            <person name="Pati A."/>
            <person name="Chen A."/>
            <person name="Palaniappan K."/>
            <person name="Land M."/>
            <person name="Hauser L."/>
            <person name="Chang Y.J."/>
            <person name="Jeffries C.D."/>
            <person name="Chain P."/>
            <person name="Saunders E."/>
            <person name="Han C."/>
            <person name="Detter J.C."/>
            <person name="Brettin T."/>
            <person name="Rohde M."/>
            <person name="Goker M."/>
            <person name="Bristow J."/>
            <person name="Eisen J.A."/>
            <person name="Markowitz V."/>
            <person name="Hugenholtz P."/>
            <person name="Klenk H.P."/>
            <person name="Kyrpides N.C."/>
        </authorList>
    </citation>
    <scope>NUCLEOTIDE SEQUENCE [LARGE SCALE GENOMIC DNA]</scope>
    <source>
        <strain evidence="4">ATCC 25592 / DSM 43247 / BCRC 13721 / JCM 3198 / KCTC 3076 / NBRC 16047 / NCTC 10667</strain>
    </source>
</reference>
<dbReference type="KEGG" id="gbr:Gbro_0146"/>
<dbReference type="SUPFAM" id="SSF53474">
    <property type="entry name" value="alpha/beta-Hydrolases"/>
    <property type="match status" value="1"/>
</dbReference>
<keyword evidence="1 3" id="KW-0378">Hydrolase</keyword>
<dbReference type="AlphaFoldDB" id="D0LB63"/>
<dbReference type="HOGENOM" id="CLU_020336_7_3_11"/>
<sequence>MTERITEYRRGPWTFDVIDEGPADGDPVILLHGFPQRASNWDRVARLLHERGLRTIAPDQRGYSPRARPRRRRDYRQSELVADVVALIDELGAPRVDVVGHDWGAAVAWTLAANHPGRVRTLTAISVPHPGAFLRAMPRAQILRSWYMLVFQLPWLPEKLLGAGMRRPGFAVRMGLPADHDDRLADIVDSGALNGALNWYRGMPIPDPAVRMRKVTVPTTYVWSDGDPALGRAGARLCASWVDAPYEFEALTGANHWLPENRPREVAEAILGRVLSVDDAG</sequence>
<dbReference type="OrthoDB" id="2987348at2"/>
<dbReference type="PRINTS" id="PR00412">
    <property type="entry name" value="EPOXHYDRLASE"/>
</dbReference>
<dbReference type="eggNOG" id="COG0596">
    <property type="taxonomic scope" value="Bacteria"/>
</dbReference>
<dbReference type="InterPro" id="IPR000073">
    <property type="entry name" value="AB_hydrolase_1"/>
</dbReference>
<dbReference type="ESTHER" id="gorb4-d0lb63">
    <property type="family name" value="Epoxide_hydrolase"/>
</dbReference>
<gene>
    <name evidence="3" type="ordered locus">Gbro_0146</name>
</gene>
<dbReference type="STRING" id="526226.Gbro_0146"/>
<dbReference type="PANTHER" id="PTHR43329">
    <property type="entry name" value="EPOXIDE HYDROLASE"/>
    <property type="match status" value="1"/>
</dbReference>
<evidence type="ECO:0000313" key="3">
    <source>
        <dbReference type="EMBL" id="ACY19494.1"/>
    </source>
</evidence>
<dbReference type="Pfam" id="PF00561">
    <property type="entry name" value="Abhydrolase_1"/>
    <property type="match status" value="1"/>
</dbReference>
<keyword evidence="4" id="KW-1185">Reference proteome</keyword>
<dbReference type="Gene3D" id="3.40.50.1820">
    <property type="entry name" value="alpha/beta hydrolase"/>
    <property type="match status" value="1"/>
</dbReference>
<dbReference type="InterPro" id="IPR000639">
    <property type="entry name" value="Epox_hydrolase-like"/>
</dbReference>
<protein>
    <submittedName>
        <fullName evidence="3">Alpha/beta hydrolase fold protein</fullName>
    </submittedName>
</protein>
<proteinExistence type="predicted"/>
<dbReference type="RefSeq" id="WP_012832086.1">
    <property type="nucleotide sequence ID" value="NC_013441.1"/>
</dbReference>
<accession>D0LB63</accession>
<dbReference type="InterPro" id="IPR029058">
    <property type="entry name" value="AB_hydrolase_fold"/>
</dbReference>
<dbReference type="EMBL" id="CP001802">
    <property type="protein sequence ID" value="ACY19494.1"/>
    <property type="molecule type" value="Genomic_DNA"/>
</dbReference>
<feature type="domain" description="AB hydrolase-1" evidence="2">
    <location>
        <begin position="27"/>
        <end position="159"/>
    </location>
</feature>
<evidence type="ECO:0000313" key="4">
    <source>
        <dbReference type="Proteomes" id="UP000001219"/>
    </source>
</evidence>
<reference evidence="4" key="1">
    <citation type="submission" date="2009-10" db="EMBL/GenBank/DDBJ databases">
        <title>The complete chromosome of Gordonia bronchialis DSM 43247.</title>
        <authorList>
            <consortium name="US DOE Joint Genome Institute (JGI-PGF)"/>
            <person name="Lucas S."/>
            <person name="Copeland A."/>
            <person name="Lapidus A."/>
            <person name="Glavina del Rio T."/>
            <person name="Dalin E."/>
            <person name="Tice H."/>
            <person name="Bruce D."/>
            <person name="Goodwin L."/>
            <person name="Pitluck S."/>
            <person name="Kyrpides N."/>
            <person name="Mavromatis K."/>
            <person name="Ivanova N."/>
            <person name="Ovchinnikova G."/>
            <person name="Saunders E."/>
            <person name="Brettin T."/>
            <person name="Detter J.C."/>
            <person name="Han C."/>
            <person name="Larimer F."/>
            <person name="Land M."/>
            <person name="Hauser L."/>
            <person name="Markowitz V."/>
            <person name="Cheng J.-F."/>
            <person name="Hugenholtz P."/>
            <person name="Woyke T."/>
            <person name="Wu D."/>
            <person name="Jando M."/>
            <person name="Schneider S."/>
            <person name="Goeker M."/>
            <person name="Klenk H.-P."/>
            <person name="Eisen J.A."/>
        </authorList>
    </citation>
    <scope>NUCLEOTIDE SEQUENCE [LARGE SCALE GENOMIC DNA]</scope>
    <source>
        <strain evidence="4">ATCC 25592 / DSM 43247 / BCRC 13721 / JCM 3198 / KCTC 3076 / NBRC 16047 / NCTC 10667</strain>
    </source>
</reference>
<dbReference type="GO" id="GO:0016787">
    <property type="term" value="F:hydrolase activity"/>
    <property type="evidence" value="ECO:0007669"/>
    <property type="project" value="UniProtKB-KW"/>
</dbReference>